<dbReference type="PANTHER" id="PTHR30576:SF0">
    <property type="entry name" value="UNDECAPRENYL-PHOSPHATE N-ACETYLGALACTOSAMINYL 1-PHOSPHATE TRANSFERASE-RELATED"/>
    <property type="match status" value="1"/>
</dbReference>
<keyword evidence="4 8" id="KW-0812">Transmembrane</keyword>
<keyword evidence="7" id="KW-0270">Exopolysaccharide synthesis</keyword>
<evidence type="ECO:0000313" key="10">
    <source>
        <dbReference type="EMBL" id="MDP4575558.1"/>
    </source>
</evidence>
<dbReference type="InterPro" id="IPR017475">
    <property type="entry name" value="EPS_sugar_tfrase"/>
</dbReference>
<evidence type="ECO:0000256" key="2">
    <source>
        <dbReference type="ARBA" id="ARBA00006464"/>
    </source>
</evidence>
<evidence type="ECO:0000256" key="7">
    <source>
        <dbReference type="ARBA" id="ARBA00023169"/>
    </source>
</evidence>
<feature type="transmembrane region" description="Helical" evidence="8">
    <location>
        <begin position="265"/>
        <end position="286"/>
    </location>
</feature>
<feature type="transmembrane region" description="Helical" evidence="8">
    <location>
        <begin position="89"/>
        <end position="106"/>
    </location>
</feature>
<keyword evidence="6 8" id="KW-0472">Membrane</keyword>
<reference evidence="10 11" key="1">
    <citation type="submission" date="2023-08" db="EMBL/GenBank/DDBJ databases">
        <title>genomic of G39.</title>
        <authorList>
            <person name="Wang Y."/>
        </authorList>
    </citation>
    <scope>NUCLEOTIDE SEQUENCE [LARGE SCALE GENOMIC DNA]</scope>
    <source>
        <strain evidence="10 11">G39</strain>
    </source>
</reference>
<dbReference type="Pfam" id="PF02397">
    <property type="entry name" value="Bac_transf"/>
    <property type="match status" value="1"/>
</dbReference>
<proteinExistence type="inferred from homology"/>
<dbReference type="Proteomes" id="UP001240639">
    <property type="component" value="Unassembled WGS sequence"/>
</dbReference>
<accession>A0ABT9HQX9</accession>
<dbReference type="PANTHER" id="PTHR30576">
    <property type="entry name" value="COLANIC BIOSYNTHESIS UDP-GLUCOSE LIPID CARRIER TRANSFERASE"/>
    <property type="match status" value="1"/>
</dbReference>
<feature type="transmembrane region" description="Helical" evidence="8">
    <location>
        <begin position="20"/>
        <end position="43"/>
    </location>
</feature>
<evidence type="ECO:0000256" key="6">
    <source>
        <dbReference type="ARBA" id="ARBA00023136"/>
    </source>
</evidence>
<feature type="transmembrane region" description="Helical" evidence="8">
    <location>
        <begin position="112"/>
        <end position="135"/>
    </location>
</feature>
<sequence length="453" mass="50479">MEHVESVTPRPAMQQKRVQLYLLMLLIDGALLLGSFVLAGGVYRNQWPLPFALSMGWAVLPIFLVIATYQQCYSLQALDSWRHAIGRMVVALLITAVICMVMIFYAKAATDFSRVMLSLALVFAFVSMAAARALLRFYIRQRFGPTMSSTLLVMDGGPQIEIPGAEVVKADSFDLAGANSDPRRLDQIGRLMRGMDRVVVSSDDERRALWARIMRSAGVRGEVLSEGLQDLGALGLRVQDGKALLLLSTGPLALHARLYKRAMDLAFTVSALLVLSPLMFLIAVLIKLEDGGPVFFVQPRMGQHNCLFNMLKFRSMKVDKGDRDGARSTSRADDRVTKIGKFIRKTSIDELPQLINVLRSEMSLVGPRPHALGSQAGQKLFWEVDSNYWLRHSLKPGLTGLAQVRGHRGATETESHLINRLDADLEYIRTWSLWGDIKILFATVRVLIHPNAY</sequence>
<organism evidence="10 11">
    <name type="scientific">Qipengyuania profundimaris</name>
    <dbReference type="NCBI Taxonomy" id="3067652"/>
    <lineage>
        <taxon>Bacteria</taxon>
        <taxon>Pseudomonadati</taxon>
        <taxon>Pseudomonadota</taxon>
        <taxon>Alphaproteobacteria</taxon>
        <taxon>Sphingomonadales</taxon>
        <taxon>Erythrobacteraceae</taxon>
        <taxon>Qipengyuania</taxon>
    </lineage>
</organism>
<keyword evidence="3" id="KW-0808">Transferase</keyword>
<keyword evidence="5 8" id="KW-1133">Transmembrane helix</keyword>
<protein>
    <submittedName>
        <fullName evidence="10">Exopolysaccharide biosynthesis polyprenyl glycosylphosphotransferase</fullName>
    </submittedName>
</protein>
<gene>
    <name evidence="10" type="ORF">Q9K02_10460</name>
</gene>
<name>A0ABT9HQX9_9SPHN</name>
<evidence type="ECO:0000256" key="5">
    <source>
        <dbReference type="ARBA" id="ARBA00022989"/>
    </source>
</evidence>
<dbReference type="EMBL" id="JAVAIM010000001">
    <property type="protein sequence ID" value="MDP4575558.1"/>
    <property type="molecule type" value="Genomic_DNA"/>
</dbReference>
<dbReference type="RefSeq" id="WP_305932840.1">
    <property type="nucleotide sequence ID" value="NZ_JAVAIM010000001.1"/>
</dbReference>
<evidence type="ECO:0000256" key="8">
    <source>
        <dbReference type="SAM" id="Phobius"/>
    </source>
</evidence>
<evidence type="ECO:0000313" key="11">
    <source>
        <dbReference type="Proteomes" id="UP001240639"/>
    </source>
</evidence>
<dbReference type="NCBIfam" id="TIGR03025">
    <property type="entry name" value="EPS_sugtrans"/>
    <property type="match status" value="1"/>
</dbReference>
<comment type="caution">
    <text evidence="10">The sequence shown here is derived from an EMBL/GenBank/DDBJ whole genome shotgun (WGS) entry which is preliminary data.</text>
</comment>
<evidence type="ECO:0000256" key="1">
    <source>
        <dbReference type="ARBA" id="ARBA00004141"/>
    </source>
</evidence>
<dbReference type="InterPro" id="IPR003362">
    <property type="entry name" value="Bact_transf"/>
</dbReference>
<evidence type="ECO:0000256" key="4">
    <source>
        <dbReference type="ARBA" id="ARBA00022692"/>
    </source>
</evidence>
<keyword evidence="11" id="KW-1185">Reference proteome</keyword>
<evidence type="ECO:0000256" key="3">
    <source>
        <dbReference type="ARBA" id="ARBA00022679"/>
    </source>
</evidence>
<feature type="transmembrane region" description="Helical" evidence="8">
    <location>
        <begin position="49"/>
        <end position="69"/>
    </location>
</feature>
<comment type="subcellular location">
    <subcellularLocation>
        <location evidence="1">Membrane</location>
        <topology evidence="1">Multi-pass membrane protein</topology>
    </subcellularLocation>
</comment>
<comment type="similarity">
    <text evidence="2">Belongs to the bacterial sugar transferase family.</text>
</comment>
<evidence type="ECO:0000259" key="9">
    <source>
        <dbReference type="Pfam" id="PF02397"/>
    </source>
</evidence>
<feature type="domain" description="Bacterial sugar transferase" evidence="9">
    <location>
        <begin position="260"/>
        <end position="448"/>
    </location>
</feature>